<proteinExistence type="predicted"/>
<feature type="non-terminal residue" evidence="1">
    <location>
        <position position="1"/>
    </location>
</feature>
<feature type="non-terminal residue" evidence="1">
    <location>
        <position position="57"/>
    </location>
</feature>
<gene>
    <name evidence="1" type="ORF">AVDCRST_MAG04-1786</name>
</gene>
<dbReference type="EMBL" id="CADCTL010000123">
    <property type="protein sequence ID" value="CAA9244586.1"/>
    <property type="molecule type" value="Genomic_DNA"/>
</dbReference>
<dbReference type="AlphaFoldDB" id="A0A6J4I8R5"/>
<reference evidence="1" key="1">
    <citation type="submission" date="2020-02" db="EMBL/GenBank/DDBJ databases">
        <authorList>
            <person name="Meier V. D."/>
        </authorList>
    </citation>
    <scope>NUCLEOTIDE SEQUENCE</scope>
    <source>
        <strain evidence="1">AVDCRST_MAG04</strain>
    </source>
</reference>
<sequence>ASETQRYPCLVLGAVPPGRGAGLPLGGRRRGGADHPCLHDGGRLPSLLLARGRPRAL</sequence>
<protein>
    <submittedName>
        <fullName evidence="1">Uncharacterized protein</fullName>
    </submittedName>
</protein>
<evidence type="ECO:0000313" key="1">
    <source>
        <dbReference type="EMBL" id="CAA9244586.1"/>
    </source>
</evidence>
<accession>A0A6J4I8R5</accession>
<organism evidence="1">
    <name type="scientific">uncultured Acetobacteraceae bacterium</name>
    <dbReference type="NCBI Taxonomy" id="169975"/>
    <lineage>
        <taxon>Bacteria</taxon>
        <taxon>Pseudomonadati</taxon>
        <taxon>Pseudomonadota</taxon>
        <taxon>Alphaproteobacteria</taxon>
        <taxon>Acetobacterales</taxon>
        <taxon>Acetobacteraceae</taxon>
        <taxon>environmental samples</taxon>
    </lineage>
</organism>
<name>A0A6J4I8R5_9PROT</name>